<keyword evidence="1" id="KW-1133">Transmembrane helix</keyword>
<feature type="transmembrane region" description="Helical" evidence="1">
    <location>
        <begin position="57"/>
        <end position="77"/>
    </location>
</feature>
<accession>A0A3B0R4R2</accession>
<protein>
    <submittedName>
        <fullName evidence="2">Uncharacterized protein DUF983 associated with cytochrome c oxidase</fullName>
    </submittedName>
</protein>
<reference evidence="2" key="1">
    <citation type="submission" date="2018-06" db="EMBL/GenBank/DDBJ databases">
        <authorList>
            <person name="Zhirakovskaya E."/>
        </authorList>
    </citation>
    <scope>NUCLEOTIDE SEQUENCE</scope>
</reference>
<dbReference type="InterPro" id="IPR009325">
    <property type="entry name" value="DUF983"/>
</dbReference>
<gene>
    <name evidence="2" type="ORF">MNBD_ALPHA02-1954</name>
</gene>
<keyword evidence="1" id="KW-0812">Transmembrane</keyword>
<evidence type="ECO:0000256" key="1">
    <source>
        <dbReference type="SAM" id="Phobius"/>
    </source>
</evidence>
<evidence type="ECO:0000313" key="2">
    <source>
        <dbReference type="EMBL" id="VAV88464.1"/>
    </source>
</evidence>
<proteinExistence type="predicted"/>
<sequence>MSHSPENTTVSPLRAGLLCKCPKCGIGKLYAGFLTFGEKCPACGLDFTKFDSGDGPAVFIIMFLGFIIIGLALFVEVKFSPPLWLHLVLWIPSIIGGALLMLRPAKALMVAAQYHFNASEGKLDQ</sequence>
<dbReference type="EMBL" id="UOED01000033">
    <property type="protein sequence ID" value="VAV88464.1"/>
    <property type="molecule type" value="Genomic_DNA"/>
</dbReference>
<keyword evidence="1" id="KW-0472">Membrane</keyword>
<dbReference type="AlphaFoldDB" id="A0A3B0R4R2"/>
<feature type="transmembrane region" description="Helical" evidence="1">
    <location>
        <begin position="83"/>
        <end position="102"/>
    </location>
</feature>
<name>A0A3B0R4R2_9ZZZZ</name>
<organism evidence="2">
    <name type="scientific">hydrothermal vent metagenome</name>
    <dbReference type="NCBI Taxonomy" id="652676"/>
    <lineage>
        <taxon>unclassified sequences</taxon>
        <taxon>metagenomes</taxon>
        <taxon>ecological metagenomes</taxon>
    </lineage>
</organism>
<dbReference type="Pfam" id="PF06170">
    <property type="entry name" value="DUF983"/>
    <property type="match status" value="1"/>
</dbReference>